<dbReference type="Proteomes" id="UP000000441">
    <property type="component" value="Chromosome"/>
</dbReference>
<evidence type="ECO:0000313" key="2">
    <source>
        <dbReference type="EMBL" id="ACM15618.1"/>
    </source>
</evidence>
<feature type="signal peptide" evidence="1">
    <location>
        <begin position="1"/>
        <end position="25"/>
    </location>
</feature>
<sequence>MKTTMFSSGAPVVSLTAAVTFSARAFFCSSVRPSSIFTVTYGIYNRSFYVSYTLIIADYVEEQSKKQIISFLTYGRGDEIWISYLDTRCTKFLW</sequence>
<proteinExistence type="predicted"/>
<evidence type="ECO:0000313" key="3">
    <source>
        <dbReference type="Proteomes" id="UP000000441"/>
    </source>
</evidence>
<gene>
    <name evidence="2" type="ordered locus">BCQ_5218</name>
</gene>
<feature type="chain" id="PRO_5002886332" description="Secreted protein" evidence="1">
    <location>
        <begin position="26"/>
        <end position="94"/>
    </location>
</feature>
<name>B9IS09_BACCQ</name>
<reference evidence="2 3" key="1">
    <citation type="journal article" date="2009" name="J. Bacteriol.">
        <title>Complete genome sequence of the extremophilic Bacillus cereus strain Q1 with industrial applications.</title>
        <authorList>
            <person name="Xiong Z."/>
            <person name="Jiang Y."/>
            <person name="Qi D."/>
            <person name="Lu H."/>
            <person name="Yang F."/>
            <person name="Yang J."/>
            <person name="Chen L."/>
            <person name="Sun L."/>
            <person name="Xu X."/>
            <person name="Xue Y."/>
            <person name="Zhu Y."/>
            <person name="Jin Q."/>
        </authorList>
    </citation>
    <scope>NUCLEOTIDE SEQUENCE [LARGE SCALE GENOMIC DNA]</scope>
    <source>
        <strain evidence="2 3">Q1</strain>
    </source>
</reference>
<dbReference type="HOGENOM" id="CLU_2380194_0_0_9"/>
<organism evidence="2 3">
    <name type="scientific">Bacillus cereus (strain Q1)</name>
    <dbReference type="NCBI Taxonomy" id="361100"/>
    <lineage>
        <taxon>Bacteria</taxon>
        <taxon>Bacillati</taxon>
        <taxon>Bacillota</taxon>
        <taxon>Bacilli</taxon>
        <taxon>Bacillales</taxon>
        <taxon>Bacillaceae</taxon>
        <taxon>Bacillus</taxon>
        <taxon>Bacillus cereus group</taxon>
    </lineage>
</organism>
<accession>B9IS09</accession>
<dbReference type="KEGG" id="bcq:BCQ_5218"/>
<keyword evidence="1" id="KW-0732">Signal</keyword>
<dbReference type="EMBL" id="CP000227">
    <property type="protein sequence ID" value="ACM15618.1"/>
    <property type="molecule type" value="Genomic_DNA"/>
</dbReference>
<evidence type="ECO:0008006" key="4">
    <source>
        <dbReference type="Google" id="ProtNLM"/>
    </source>
</evidence>
<evidence type="ECO:0000256" key="1">
    <source>
        <dbReference type="SAM" id="SignalP"/>
    </source>
</evidence>
<dbReference type="AlphaFoldDB" id="B9IS09"/>
<protein>
    <recommendedName>
        <fullName evidence="4">Secreted protein</fullName>
    </recommendedName>
</protein>